<organism evidence="2 3">
    <name type="scientific">Micromonas commoda (strain RCC299 / NOUM17 / CCMP2709)</name>
    <name type="common">Picoplanktonic green alga</name>
    <dbReference type="NCBI Taxonomy" id="296587"/>
    <lineage>
        <taxon>Eukaryota</taxon>
        <taxon>Viridiplantae</taxon>
        <taxon>Chlorophyta</taxon>
        <taxon>Mamiellophyceae</taxon>
        <taxon>Mamiellales</taxon>
        <taxon>Mamiellaceae</taxon>
        <taxon>Micromonas</taxon>
    </lineage>
</organism>
<dbReference type="KEGG" id="mis:MICPUN_61356"/>
<dbReference type="Proteomes" id="UP000002009">
    <property type="component" value="Chromosome 9"/>
</dbReference>
<evidence type="ECO:0000313" key="2">
    <source>
        <dbReference type="EMBL" id="ACO65871.1"/>
    </source>
</evidence>
<reference evidence="2 3" key="1">
    <citation type="journal article" date="2009" name="Science">
        <title>Green evolution and dynamic adaptations revealed by genomes of the marine picoeukaryotes Micromonas.</title>
        <authorList>
            <person name="Worden A.Z."/>
            <person name="Lee J.H."/>
            <person name="Mock T."/>
            <person name="Rouze P."/>
            <person name="Simmons M.P."/>
            <person name="Aerts A.L."/>
            <person name="Allen A.E."/>
            <person name="Cuvelier M.L."/>
            <person name="Derelle E."/>
            <person name="Everett M.V."/>
            <person name="Foulon E."/>
            <person name="Grimwood J."/>
            <person name="Gundlach H."/>
            <person name="Henrissat B."/>
            <person name="Napoli C."/>
            <person name="McDonald S.M."/>
            <person name="Parker M.S."/>
            <person name="Rombauts S."/>
            <person name="Salamov A."/>
            <person name="Von Dassow P."/>
            <person name="Badger J.H."/>
            <person name="Coutinho P.M."/>
            <person name="Demir E."/>
            <person name="Dubchak I."/>
            <person name="Gentemann C."/>
            <person name="Eikrem W."/>
            <person name="Gready J.E."/>
            <person name="John U."/>
            <person name="Lanier W."/>
            <person name="Lindquist E.A."/>
            <person name="Lucas S."/>
            <person name="Mayer K.F."/>
            <person name="Moreau H."/>
            <person name="Not F."/>
            <person name="Otillar R."/>
            <person name="Panaud O."/>
            <person name="Pangilinan J."/>
            <person name="Paulsen I."/>
            <person name="Piegu B."/>
            <person name="Poliakov A."/>
            <person name="Robbens S."/>
            <person name="Schmutz J."/>
            <person name="Toulza E."/>
            <person name="Wyss T."/>
            <person name="Zelensky A."/>
            <person name="Zhou K."/>
            <person name="Armbrust E.V."/>
            <person name="Bhattacharya D."/>
            <person name="Goodenough U.W."/>
            <person name="Van de Peer Y."/>
            <person name="Grigoriev I.V."/>
        </authorList>
    </citation>
    <scope>NUCLEOTIDE SEQUENCE [LARGE SCALE GENOMIC DNA]</scope>
    <source>
        <strain evidence="3">RCC299 / NOUM17</strain>
    </source>
</reference>
<gene>
    <name evidence="2" type="ORF">MICPUN_61356</name>
</gene>
<evidence type="ECO:0000313" key="3">
    <source>
        <dbReference type="Proteomes" id="UP000002009"/>
    </source>
</evidence>
<dbReference type="GeneID" id="8246160"/>
<name>C1ECB1_MICCC</name>
<feature type="region of interest" description="Disordered" evidence="1">
    <location>
        <begin position="17"/>
        <end position="42"/>
    </location>
</feature>
<proteinExistence type="predicted"/>
<keyword evidence="3" id="KW-1185">Reference proteome</keyword>
<protein>
    <submittedName>
        <fullName evidence="2">Uncharacterized protein</fullName>
    </submittedName>
</protein>
<feature type="compositionally biased region" description="Low complexity" evidence="1">
    <location>
        <begin position="26"/>
        <end position="42"/>
    </location>
</feature>
<evidence type="ECO:0000256" key="1">
    <source>
        <dbReference type="SAM" id="MobiDB-lite"/>
    </source>
</evidence>
<accession>C1ECB1</accession>
<sequence length="100" mass="10447">MPSAPVAAIASRVAPRRLRRRLSAESTPSARAPTRTAPEATPVNAVATARAFNATNAARACVPRGRSRSAFVLDLSRTVTAPVRPALPIREAAPHAPTDS</sequence>
<dbReference type="RefSeq" id="XP_002504613.1">
    <property type="nucleotide sequence ID" value="XM_002504567.1"/>
</dbReference>
<dbReference type="EMBL" id="CP001329">
    <property type="protein sequence ID" value="ACO65871.1"/>
    <property type="molecule type" value="Genomic_DNA"/>
</dbReference>
<dbReference type="AlphaFoldDB" id="C1ECB1"/>
<dbReference type="InParanoid" id="C1ECB1"/>